<dbReference type="RefSeq" id="WP_067656185.1">
    <property type="nucleotide sequence ID" value="NZ_FQXG01000003.1"/>
</dbReference>
<dbReference type="Pfam" id="PF12281">
    <property type="entry name" value="NTP_transf_8"/>
    <property type="match status" value="1"/>
</dbReference>
<protein>
    <recommendedName>
        <fullName evidence="1">Nucleotidyltransferase-like domain-containing protein</fullName>
    </recommendedName>
</protein>
<gene>
    <name evidence="2" type="ORF">SAMN02745129_2202</name>
</gene>
<keyword evidence="3" id="KW-1185">Reference proteome</keyword>
<dbReference type="OrthoDB" id="6142474at2"/>
<evidence type="ECO:0000259" key="1">
    <source>
        <dbReference type="Pfam" id="PF12281"/>
    </source>
</evidence>
<dbReference type="InterPro" id="IPR058575">
    <property type="entry name" value="NTP_transf_8_dom"/>
</dbReference>
<proteinExistence type="predicted"/>
<sequence length="332" mass="37214">MYLPLNEEQAKTRVDALQLFEQYQAHLLRKPSVAGSMHWRKSGGHEYLYRAVSGRVAKSLGRRSAKTEALKEQFEEGKANWDSRKESLEDTLKTHAAYVRANGLNRLPVTAARVLRALQKHDIPYRVIGTNALYAYESRAGALMDGPLLATGDLDVLFDARQSLQVISKAPQNRLLNILQQADKTFVKRTSGRYEFSASADSGYQVDFVTQGQVNEMLPTEFERQLDSDDLIPVRSATLKWVIASPRFTATAFDGRGMPVTMHTIDPRAFVLHKLYVSKQPDRSPEKKIRDKAQASAMANLLAEQMPDLPGGRAIRKAFPAAQSQQLDELDL</sequence>
<accession>A0A1M5TM50</accession>
<dbReference type="Proteomes" id="UP000184268">
    <property type="component" value="Unassembled WGS sequence"/>
</dbReference>
<reference evidence="2 3" key="1">
    <citation type="submission" date="2016-11" db="EMBL/GenBank/DDBJ databases">
        <authorList>
            <person name="Jaros S."/>
            <person name="Januszkiewicz K."/>
            <person name="Wedrychowicz H."/>
        </authorList>
    </citation>
    <scope>NUCLEOTIDE SEQUENCE [LARGE SCALE GENOMIC DNA]</scope>
    <source>
        <strain evidence="2 3">DSM 16917</strain>
    </source>
</reference>
<organism evidence="2 3">
    <name type="scientific">Ferrimonas marina</name>
    <dbReference type="NCBI Taxonomy" id="299255"/>
    <lineage>
        <taxon>Bacteria</taxon>
        <taxon>Pseudomonadati</taxon>
        <taxon>Pseudomonadota</taxon>
        <taxon>Gammaproteobacteria</taxon>
        <taxon>Alteromonadales</taxon>
        <taxon>Ferrimonadaceae</taxon>
        <taxon>Ferrimonas</taxon>
    </lineage>
</organism>
<name>A0A1M5TM50_9GAMM</name>
<dbReference type="EMBL" id="FQXG01000003">
    <property type="protein sequence ID" value="SHH51852.1"/>
    <property type="molecule type" value="Genomic_DNA"/>
</dbReference>
<evidence type="ECO:0000313" key="3">
    <source>
        <dbReference type="Proteomes" id="UP000184268"/>
    </source>
</evidence>
<evidence type="ECO:0000313" key="2">
    <source>
        <dbReference type="EMBL" id="SHH51852.1"/>
    </source>
</evidence>
<dbReference type="AlphaFoldDB" id="A0A1M5TM50"/>
<feature type="domain" description="Nucleotidyltransferase-like" evidence="1">
    <location>
        <begin position="112"/>
        <end position="308"/>
    </location>
</feature>